<dbReference type="Proteomes" id="UP001437256">
    <property type="component" value="Unassembled WGS sequence"/>
</dbReference>
<feature type="region of interest" description="Disordered" evidence="5">
    <location>
        <begin position="460"/>
        <end position="530"/>
    </location>
</feature>
<keyword evidence="4 6" id="KW-0472">Membrane</keyword>
<evidence type="ECO:0000256" key="6">
    <source>
        <dbReference type="SAM" id="Phobius"/>
    </source>
</evidence>
<evidence type="ECO:0000313" key="8">
    <source>
        <dbReference type="Proteomes" id="UP001437256"/>
    </source>
</evidence>
<evidence type="ECO:0000256" key="2">
    <source>
        <dbReference type="ARBA" id="ARBA00022692"/>
    </source>
</evidence>
<dbReference type="EMBL" id="JBBXMP010000077">
    <property type="protein sequence ID" value="KAL0063601.1"/>
    <property type="molecule type" value="Genomic_DNA"/>
</dbReference>
<dbReference type="InterPro" id="IPR008928">
    <property type="entry name" value="6-hairpin_glycosidase_sf"/>
</dbReference>
<gene>
    <name evidence="7" type="ORF">AAF712_009455</name>
</gene>
<organism evidence="7 8">
    <name type="scientific">Marasmius tenuissimus</name>
    <dbReference type="NCBI Taxonomy" id="585030"/>
    <lineage>
        <taxon>Eukaryota</taxon>
        <taxon>Fungi</taxon>
        <taxon>Dikarya</taxon>
        <taxon>Basidiomycota</taxon>
        <taxon>Agaricomycotina</taxon>
        <taxon>Agaricomycetes</taxon>
        <taxon>Agaricomycetidae</taxon>
        <taxon>Agaricales</taxon>
        <taxon>Marasmiineae</taxon>
        <taxon>Marasmiaceae</taxon>
        <taxon>Marasmius</taxon>
    </lineage>
</organism>
<protein>
    <recommendedName>
        <fullName evidence="9">Glycoside hydrolase family 76 protein</fullName>
    </recommendedName>
</protein>
<evidence type="ECO:0000313" key="7">
    <source>
        <dbReference type="EMBL" id="KAL0063601.1"/>
    </source>
</evidence>
<dbReference type="InterPro" id="IPR051694">
    <property type="entry name" value="Immunoregulatory_rcpt-like"/>
</dbReference>
<evidence type="ECO:0008006" key="9">
    <source>
        <dbReference type="Google" id="ProtNLM"/>
    </source>
</evidence>
<accession>A0ABR2ZR90</accession>
<feature type="compositionally biased region" description="Polar residues" evidence="5">
    <location>
        <begin position="517"/>
        <end position="530"/>
    </location>
</feature>
<dbReference type="Gene3D" id="1.50.10.20">
    <property type="match status" value="1"/>
</dbReference>
<proteinExistence type="predicted"/>
<evidence type="ECO:0000256" key="1">
    <source>
        <dbReference type="ARBA" id="ARBA00004167"/>
    </source>
</evidence>
<name>A0ABR2ZR90_9AGAR</name>
<evidence type="ECO:0000256" key="4">
    <source>
        <dbReference type="ARBA" id="ARBA00023136"/>
    </source>
</evidence>
<comment type="subcellular location">
    <subcellularLocation>
        <location evidence="1">Membrane</location>
        <topology evidence="1">Single-pass membrane protein</topology>
    </subcellularLocation>
</comment>
<feature type="region of interest" description="Disordered" evidence="5">
    <location>
        <begin position="387"/>
        <end position="409"/>
    </location>
</feature>
<feature type="region of interest" description="Disordered" evidence="5">
    <location>
        <begin position="560"/>
        <end position="586"/>
    </location>
</feature>
<keyword evidence="3 6" id="KW-1133">Transmembrane helix</keyword>
<feature type="transmembrane region" description="Helical" evidence="6">
    <location>
        <begin position="414"/>
        <end position="436"/>
    </location>
</feature>
<keyword evidence="2 6" id="KW-0812">Transmembrane</keyword>
<sequence length="586" mass="63760">MSLSLPFDSSNWRKPSFTTPLNERVDLAQAALERSVANLTSDGQFQAPQFYFQSGLLYSQMAEFDLVSNQSRYKDKLSLFLEAREREREGTNPFLRDGLVYGFAAARSYLAYKDPKYLSYAVNWWSWAQKWTISEANVASGTFEGKDFTLQTECDGKSIVGGAFDSTANNRKNGVVSVMSTGHFLTLSSLLREATQNQTYLDHATSSYNFIRTHLIPASGYLPQHSIPLDSADRTKCTTAGSIDSGNAGVWIEGLASYESVSAGEAGTVGDLVEKTFASAVANGEWNTNERVLRYNPGSLLPNLNLPRGLTTLYQRNTTSVLRTEIEKYLAVQFNAILDQATVTGSNVYREEWTGSAPTSQLDFDVDGQISAQQVLISSISLSYTPSTPAPINPETGDDPSGSGSSGSSISGGVIGGAIGGILALVALIGALFFCLRRRRRRQAEVREVNHARVDQPYPVSALHAESGTGTGGEETLTPLRRNNQDFPLTAPVGYSDQEKAPLPSPSSPSNTLSNSEVMSASGRTFSTSDGRAAHFQEDIQELQTNMQHILNVLNQRSNTDLRHSEGGGMENYPPPPEYPGTESRL</sequence>
<dbReference type="PANTHER" id="PTHR15549">
    <property type="entry name" value="PAIRED IMMUNOGLOBULIN-LIKE TYPE 2 RECEPTOR"/>
    <property type="match status" value="1"/>
</dbReference>
<reference evidence="7 8" key="1">
    <citation type="submission" date="2024-05" db="EMBL/GenBank/DDBJ databases">
        <title>A draft genome resource for the thread blight pathogen Marasmius tenuissimus strain MS-2.</title>
        <authorList>
            <person name="Yulfo-Soto G.E."/>
            <person name="Baruah I.K."/>
            <person name="Amoako-Attah I."/>
            <person name="Bukari Y."/>
            <person name="Meinhardt L.W."/>
            <person name="Bailey B.A."/>
            <person name="Cohen S.P."/>
        </authorList>
    </citation>
    <scope>NUCLEOTIDE SEQUENCE [LARGE SCALE GENOMIC DNA]</scope>
    <source>
        <strain evidence="7 8">MS-2</strain>
    </source>
</reference>
<evidence type="ECO:0000256" key="3">
    <source>
        <dbReference type="ARBA" id="ARBA00022989"/>
    </source>
</evidence>
<evidence type="ECO:0000256" key="5">
    <source>
        <dbReference type="SAM" id="MobiDB-lite"/>
    </source>
</evidence>
<dbReference type="SUPFAM" id="SSF48208">
    <property type="entry name" value="Six-hairpin glycosidases"/>
    <property type="match status" value="1"/>
</dbReference>
<keyword evidence="8" id="KW-1185">Reference proteome</keyword>
<comment type="caution">
    <text evidence="7">The sequence shown here is derived from an EMBL/GenBank/DDBJ whole genome shotgun (WGS) entry which is preliminary data.</text>
</comment>